<feature type="compositionally biased region" description="Polar residues" evidence="1">
    <location>
        <begin position="92"/>
        <end position="107"/>
    </location>
</feature>
<dbReference type="InterPro" id="IPR001810">
    <property type="entry name" value="F-box_dom"/>
</dbReference>
<dbReference type="Gene3D" id="3.80.10.10">
    <property type="entry name" value="Ribonuclease Inhibitor"/>
    <property type="match status" value="1"/>
</dbReference>
<feature type="region of interest" description="Disordered" evidence="1">
    <location>
        <begin position="64"/>
        <end position="121"/>
    </location>
</feature>
<evidence type="ECO:0000256" key="1">
    <source>
        <dbReference type="SAM" id="MobiDB-lite"/>
    </source>
</evidence>
<dbReference type="InterPro" id="IPR043502">
    <property type="entry name" value="DNA/RNA_pol_sf"/>
</dbReference>
<protein>
    <recommendedName>
        <fullName evidence="2">F-box domain-containing protein</fullName>
    </recommendedName>
</protein>
<dbReference type="Pfam" id="PF12937">
    <property type="entry name" value="F-box-like"/>
    <property type="match status" value="1"/>
</dbReference>
<name>A0A397HEX6_9GLOM</name>
<sequence>MTRSTLPILPCFLHVPGAEEVGLPQTLHAIRCARPILTGKTRDLNKHMNLLGNLRKGQCQPALRLMQNPAPPPVGNPTPDPVPPPAPESDLISFNENPPTHQPTQPREATAPAPDPEIGSTTERNKAILIYKIIANGIEFYDGKRKWYGVKDDFHALYNKYYFIKADNGETIIKAYIRIIDESEAISKKTKGNIDMRKTGNYTLTTIKLFNETTLAPKRSEKISEQEKAWINLATTGALIFAEKYDGEGSQYDVNSMYIFEMIKKDASWPIASGKFHTINSSFTEKWSKFPYGIYKATIEGNPPKKSLQCTRYLRYNPYGIYTHYDLECAKKNGLKVYLMNESPNALIYEKNTRITGKDMFGEWGNILYNIKKEGGTAGKVSKALLVSLWGALCEQRNGQNYGTHPRIKPFLLASTRKTISEIVKPLGDQVKRIHTDGFIVAGKVKLKTGIEMGELKFEKRGVCVVKNCISVTWKPSYPEIPNLITNSLPDFGKIQDKEQNTKLTVKRKPLKRFDINLPNEIIIEILQHLRTQNDRLDTKCPASQCEQNTKLTVKRKPLKRFDINLPNEIIIEILQHLRTQNDRLDTKCPASQCGNNELLFPVLYVNKRWNECATYLIWRRITIYRYNIMKFVELIKKKPLANVIKYIKQIEFERIDNYFNTNEFLLEDIVSICQDIISISFKDCGWGFLNNSSLKMTLDTCKNLNNIIIYGSNRIAPKTVLSIPERCTSIKTIKIQNCERISDKIIYQLVCKYPKIGINKDQPIVDCFSTNETEADQAIEDIFYEVYKYKLSMTDNSSSLINERDSELTMQDITWKMIELAQIKIIKEAFRLRYRKDSKLISEYAGYVKNLRNSENQDEYIKYTAITLFPNDEAYNKRMSRYRKWYQGKKELLTSVEDLYNLYYELSKKDRPMTETEIEEAVEDVLIDE</sequence>
<proteinExistence type="predicted"/>
<dbReference type="AlphaFoldDB" id="A0A397HEX6"/>
<dbReference type="Proteomes" id="UP000266861">
    <property type="component" value="Unassembled WGS sequence"/>
</dbReference>
<comment type="caution">
    <text evidence="3">The sequence shown here is derived from an EMBL/GenBank/DDBJ whole genome shotgun (WGS) entry which is preliminary data.</text>
</comment>
<evidence type="ECO:0000259" key="2">
    <source>
        <dbReference type="Pfam" id="PF12937"/>
    </source>
</evidence>
<dbReference type="EMBL" id="PQFF01000316">
    <property type="protein sequence ID" value="RHZ61622.1"/>
    <property type="molecule type" value="Genomic_DNA"/>
</dbReference>
<feature type="domain" description="F-box" evidence="2">
    <location>
        <begin position="565"/>
        <end position="624"/>
    </location>
</feature>
<dbReference type="OrthoDB" id="549243at2759"/>
<evidence type="ECO:0000313" key="3">
    <source>
        <dbReference type="EMBL" id="RHZ61622.1"/>
    </source>
</evidence>
<accession>A0A397HEX6</accession>
<reference evidence="3 4" key="1">
    <citation type="submission" date="2018-08" db="EMBL/GenBank/DDBJ databases">
        <title>Genome and evolution of the arbuscular mycorrhizal fungus Diversispora epigaea (formerly Glomus versiforme) and its bacterial endosymbionts.</title>
        <authorList>
            <person name="Sun X."/>
            <person name="Fei Z."/>
            <person name="Harrison M."/>
        </authorList>
    </citation>
    <scope>NUCLEOTIDE SEQUENCE [LARGE SCALE GENOMIC DNA]</scope>
    <source>
        <strain evidence="3 4">IT104</strain>
    </source>
</reference>
<keyword evidence="4" id="KW-1185">Reference proteome</keyword>
<feature type="compositionally biased region" description="Pro residues" evidence="1">
    <location>
        <begin position="69"/>
        <end position="87"/>
    </location>
</feature>
<evidence type="ECO:0000313" key="4">
    <source>
        <dbReference type="Proteomes" id="UP000266861"/>
    </source>
</evidence>
<dbReference type="SUPFAM" id="SSF56672">
    <property type="entry name" value="DNA/RNA polymerases"/>
    <property type="match status" value="1"/>
</dbReference>
<gene>
    <name evidence="3" type="ORF">Glove_346g96</name>
</gene>
<dbReference type="InterPro" id="IPR032675">
    <property type="entry name" value="LRR_dom_sf"/>
</dbReference>
<organism evidence="3 4">
    <name type="scientific">Diversispora epigaea</name>
    <dbReference type="NCBI Taxonomy" id="1348612"/>
    <lineage>
        <taxon>Eukaryota</taxon>
        <taxon>Fungi</taxon>
        <taxon>Fungi incertae sedis</taxon>
        <taxon>Mucoromycota</taxon>
        <taxon>Glomeromycotina</taxon>
        <taxon>Glomeromycetes</taxon>
        <taxon>Diversisporales</taxon>
        <taxon>Diversisporaceae</taxon>
        <taxon>Diversispora</taxon>
    </lineage>
</organism>